<dbReference type="EMBL" id="FNZK01000017">
    <property type="protein sequence ID" value="SEJ79983.1"/>
    <property type="molecule type" value="Genomic_DNA"/>
</dbReference>
<dbReference type="PROSITE" id="PS50893">
    <property type="entry name" value="ABC_TRANSPORTER_2"/>
    <property type="match status" value="1"/>
</dbReference>
<reference evidence="5 6" key="1">
    <citation type="submission" date="2016-10" db="EMBL/GenBank/DDBJ databases">
        <authorList>
            <person name="de Groot N.N."/>
        </authorList>
    </citation>
    <scope>NUCLEOTIDE SEQUENCE [LARGE SCALE GENOMIC DNA]</scope>
    <source>
        <strain evidence="5 6">DSM 2179</strain>
    </source>
</reference>
<dbReference type="AlphaFoldDB" id="A0A1H7BQM0"/>
<keyword evidence="2" id="KW-0547">Nucleotide-binding</keyword>
<evidence type="ECO:0000256" key="1">
    <source>
        <dbReference type="ARBA" id="ARBA00022448"/>
    </source>
</evidence>
<name>A0A1H7BQM0_9FIRM</name>
<dbReference type="GO" id="GO:0005524">
    <property type="term" value="F:ATP binding"/>
    <property type="evidence" value="ECO:0007669"/>
    <property type="project" value="UniProtKB-KW"/>
</dbReference>
<protein>
    <submittedName>
        <fullName evidence="5">Putative ABC transport system ATP-binding protein</fullName>
    </submittedName>
</protein>
<gene>
    <name evidence="5" type="ORF">SAMN05660742_11784</name>
</gene>
<dbReference type="PANTHER" id="PTHR43423">
    <property type="entry name" value="ABC TRANSPORTER I FAMILY MEMBER 17"/>
    <property type="match status" value="1"/>
</dbReference>
<organism evidence="5 6">
    <name type="scientific">Propionispira arboris</name>
    <dbReference type="NCBI Taxonomy" id="84035"/>
    <lineage>
        <taxon>Bacteria</taxon>
        <taxon>Bacillati</taxon>
        <taxon>Bacillota</taxon>
        <taxon>Negativicutes</taxon>
        <taxon>Selenomonadales</taxon>
        <taxon>Selenomonadaceae</taxon>
        <taxon>Propionispira</taxon>
    </lineage>
</organism>
<dbReference type="STRING" id="84035.SAMN05660742_11784"/>
<keyword evidence="6" id="KW-1185">Reference proteome</keyword>
<dbReference type="PROSITE" id="PS00211">
    <property type="entry name" value="ABC_TRANSPORTER_1"/>
    <property type="match status" value="1"/>
</dbReference>
<evidence type="ECO:0000313" key="5">
    <source>
        <dbReference type="EMBL" id="SEJ79983.1"/>
    </source>
</evidence>
<dbReference type="SUPFAM" id="SSF52540">
    <property type="entry name" value="P-loop containing nucleoside triphosphate hydrolases"/>
    <property type="match status" value="1"/>
</dbReference>
<sequence length="229" mass="25975">MLLLDVVDLKLEFKGIPVLMGLSFQVYQKDCIGLLGSSGSGKTSLFRILNLLQSPSQGKVMYLDRDTLSYSPTALRKRIGYVMQKPHLFEDTVADNLLYPYFLLKTEPNYLVIHQYLEKVNLSESILQKKPTELSGGEQQRIALIRSLLIQPHILLLDEFTAALDEENTIAVEKMILAEQEEKNVTVLFISHQAVQAQRLAKKILHLEKGKIAFYGTKEAYFTSKDVDV</sequence>
<evidence type="ECO:0000259" key="4">
    <source>
        <dbReference type="PROSITE" id="PS50893"/>
    </source>
</evidence>
<accession>A0A1H7BQM0</accession>
<keyword evidence="3 5" id="KW-0067">ATP-binding</keyword>
<evidence type="ECO:0000256" key="3">
    <source>
        <dbReference type="ARBA" id="ARBA00022840"/>
    </source>
</evidence>
<dbReference type="InterPro" id="IPR017871">
    <property type="entry name" value="ABC_transporter-like_CS"/>
</dbReference>
<keyword evidence="1" id="KW-0813">Transport</keyword>
<dbReference type="Gene3D" id="3.40.50.300">
    <property type="entry name" value="P-loop containing nucleotide triphosphate hydrolases"/>
    <property type="match status" value="1"/>
</dbReference>
<dbReference type="InterPro" id="IPR003593">
    <property type="entry name" value="AAA+_ATPase"/>
</dbReference>
<evidence type="ECO:0000256" key="2">
    <source>
        <dbReference type="ARBA" id="ARBA00022741"/>
    </source>
</evidence>
<dbReference type="GO" id="GO:0016887">
    <property type="term" value="F:ATP hydrolysis activity"/>
    <property type="evidence" value="ECO:0007669"/>
    <property type="project" value="InterPro"/>
</dbReference>
<dbReference type="SMART" id="SM00382">
    <property type="entry name" value="AAA"/>
    <property type="match status" value="1"/>
</dbReference>
<dbReference type="Proteomes" id="UP000199662">
    <property type="component" value="Unassembled WGS sequence"/>
</dbReference>
<proteinExistence type="predicted"/>
<dbReference type="Pfam" id="PF00005">
    <property type="entry name" value="ABC_tran"/>
    <property type="match status" value="1"/>
</dbReference>
<dbReference type="PANTHER" id="PTHR43423:SF1">
    <property type="entry name" value="ABC TRANSPORTER I FAMILY MEMBER 17"/>
    <property type="match status" value="1"/>
</dbReference>
<evidence type="ECO:0000313" key="6">
    <source>
        <dbReference type="Proteomes" id="UP000199662"/>
    </source>
</evidence>
<dbReference type="InterPro" id="IPR027417">
    <property type="entry name" value="P-loop_NTPase"/>
</dbReference>
<dbReference type="RefSeq" id="WP_091833678.1">
    <property type="nucleotide sequence ID" value="NZ_FNZK01000017.1"/>
</dbReference>
<feature type="domain" description="ABC transporter" evidence="4">
    <location>
        <begin position="4"/>
        <end position="229"/>
    </location>
</feature>
<dbReference type="InterPro" id="IPR003439">
    <property type="entry name" value="ABC_transporter-like_ATP-bd"/>
</dbReference>